<keyword evidence="2" id="KW-0812">Transmembrane</keyword>
<feature type="compositionally biased region" description="Basic and acidic residues" evidence="1">
    <location>
        <begin position="60"/>
        <end position="73"/>
    </location>
</feature>
<feature type="transmembrane region" description="Helical" evidence="2">
    <location>
        <begin position="117"/>
        <end position="142"/>
    </location>
</feature>
<proteinExistence type="predicted"/>
<dbReference type="Proteomes" id="UP000838756">
    <property type="component" value="Unassembled WGS sequence"/>
</dbReference>
<keyword evidence="2" id="KW-1133">Transmembrane helix</keyword>
<feature type="compositionally biased region" description="Basic and acidic residues" evidence="1">
    <location>
        <begin position="28"/>
        <end position="48"/>
    </location>
</feature>
<evidence type="ECO:0000256" key="1">
    <source>
        <dbReference type="SAM" id="MobiDB-lite"/>
    </source>
</evidence>
<protein>
    <submittedName>
        <fullName evidence="3">Jg20225 protein</fullName>
    </submittedName>
</protein>
<evidence type="ECO:0000256" key="2">
    <source>
        <dbReference type="SAM" id="Phobius"/>
    </source>
</evidence>
<keyword evidence="4" id="KW-1185">Reference proteome</keyword>
<evidence type="ECO:0000313" key="4">
    <source>
        <dbReference type="Proteomes" id="UP000838756"/>
    </source>
</evidence>
<feature type="region of interest" description="Disordered" evidence="1">
    <location>
        <begin position="1"/>
        <end position="73"/>
    </location>
</feature>
<organism evidence="3 4">
    <name type="scientific">Pararge aegeria aegeria</name>
    <dbReference type="NCBI Taxonomy" id="348720"/>
    <lineage>
        <taxon>Eukaryota</taxon>
        <taxon>Metazoa</taxon>
        <taxon>Ecdysozoa</taxon>
        <taxon>Arthropoda</taxon>
        <taxon>Hexapoda</taxon>
        <taxon>Insecta</taxon>
        <taxon>Pterygota</taxon>
        <taxon>Neoptera</taxon>
        <taxon>Endopterygota</taxon>
        <taxon>Lepidoptera</taxon>
        <taxon>Glossata</taxon>
        <taxon>Ditrysia</taxon>
        <taxon>Papilionoidea</taxon>
        <taxon>Nymphalidae</taxon>
        <taxon>Satyrinae</taxon>
        <taxon>Satyrini</taxon>
        <taxon>Parargina</taxon>
        <taxon>Pararge</taxon>
    </lineage>
</organism>
<dbReference type="EMBL" id="CAKXAJ010024767">
    <property type="protein sequence ID" value="CAH2230013.1"/>
    <property type="molecule type" value="Genomic_DNA"/>
</dbReference>
<keyword evidence="2" id="KW-0472">Membrane</keyword>
<dbReference type="AlphaFoldDB" id="A0A8S4R2E3"/>
<name>A0A8S4R2E3_9NEOP</name>
<sequence length="240" mass="27073">MDQLKTDVPKLPNMVMCGDHPSITKTELNAKEQAAEDKEKEYEKDKRSPMSYPRISPTTSRDKPADTERASLRATSEHALRALAKQRRSLEAVHRPDVAAVHGNRDLVQAALGSFRWPPYLVCVWVVVLVLTHALHCVVGMLDRALPALRQVCKYFRDWTEDSWKREVEINQRIVPIALGCITALLYTLYCALVAVHGLALWAVEPLCGDMEDKPSSEEIPRVTNYVDIVASKPYVGKRQ</sequence>
<comment type="caution">
    <text evidence="3">The sequence shown here is derived from an EMBL/GenBank/DDBJ whole genome shotgun (WGS) entry which is preliminary data.</text>
</comment>
<reference evidence="3" key="1">
    <citation type="submission" date="2022-03" db="EMBL/GenBank/DDBJ databases">
        <authorList>
            <person name="Lindestad O."/>
        </authorList>
    </citation>
    <scope>NUCLEOTIDE SEQUENCE</scope>
</reference>
<feature type="transmembrane region" description="Helical" evidence="2">
    <location>
        <begin position="174"/>
        <end position="204"/>
    </location>
</feature>
<accession>A0A8S4R2E3</accession>
<evidence type="ECO:0000313" key="3">
    <source>
        <dbReference type="EMBL" id="CAH2230013.1"/>
    </source>
</evidence>
<gene>
    <name evidence="3" type="primary">jg20225</name>
    <name evidence="3" type="ORF">PAEG_LOCUS9292</name>
</gene>
<dbReference type="OrthoDB" id="7484912at2759"/>